<organism evidence="2 3">
    <name type="scientific">Bacteroides stercoris</name>
    <dbReference type="NCBI Taxonomy" id="46506"/>
    <lineage>
        <taxon>Bacteria</taxon>
        <taxon>Pseudomonadati</taxon>
        <taxon>Bacteroidota</taxon>
        <taxon>Bacteroidia</taxon>
        <taxon>Bacteroidales</taxon>
        <taxon>Bacteroidaceae</taxon>
        <taxon>Bacteroides</taxon>
    </lineage>
</organism>
<evidence type="ECO:0000256" key="1">
    <source>
        <dbReference type="SAM" id="Phobius"/>
    </source>
</evidence>
<dbReference type="AlphaFoldDB" id="A0A108TBW8"/>
<dbReference type="PATRIC" id="fig|46506.5.peg.672"/>
<keyword evidence="1" id="KW-1133">Transmembrane helix</keyword>
<dbReference type="RefSeq" id="WP_131796825.1">
    <property type="nucleotide sequence ID" value="NZ_LRGC01000002.1"/>
</dbReference>
<protein>
    <submittedName>
        <fullName evidence="2">Uncharacterized protein</fullName>
    </submittedName>
</protein>
<dbReference type="STRING" id="46506.AA415_00627"/>
<keyword evidence="3" id="KW-1185">Reference proteome</keyword>
<dbReference type="Proteomes" id="UP000056419">
    <property type="component" value="Unassembled WGS sequence"/>
</dbReference>
<accession>A0A108TBW8</accession>
<keyword evidence="1" id="KW-0812">Transmembrane</keyword>
<evidence type="ECO:0000313" key="3">
    <source>
        <dbReference type="Proteomes" id="UP000056419"/>
    </source>
</evidence>
<reference evidence="2 3" key="1">
    <citation type="journal article" date="2016" name="BMC Genomics">
        <title>Type VI secretion systems of human gut Bacteroidales segregate into three genetic architectures, two of which are contained on mobile genetic elements.</title>
        <authorList>
            <person name="Coyne M.J."/>
            <person name="Roelofs K.G."/>
            <person name="Comstock L.E."/>
        </authorList>
    </citation>
    <scope>NUCLEOTIDE SEQUENCE [LARGE SCALE GENOMIC DNA]</scope>
    <source>
        <strain evidence="2 3">CL09T03C01</strain>
    </source>
</reference>
<dbReference type="EMBL" id="LRGC01000002">
    <property type="protein sequence ID" value="KWR57171.1"/>
    <property type="molecule type" value="Genomic_DNA"/>
</dbReference>
<keyword evidence="1" id="KW-0472">Membrane</keyword>
<comment type="caution">
    <text evidence="2">The sequence shown here is derived from an EMBL/GenBank/DDBJ whole genome shotgun (WGS) entry which is preliminary data.</text>
</comment>
<evidence type="ECO:0000313" key="2">
    <source>
        <dbReference type="EMBL" id="KWR57171.1"/>
    </source>
</evidence>
<name>A0A108TBW8_BACSE</name>
<sequence length="70" mass="7940">MTKKTHLSSFMQLQAAAQDSLYASNREMFYKENCTKRKVLLPMQLYRKDILAGSILAFAGCILLSNPLIN</sequence>
<gene>
    <name evidence="2" type="ORF">AA415_00627</name>
</gene>
<proteinExistence type="predicted"/>
<feature type="transmembrane region" description="Helical" evidence="1">
    <location>
        <begin position="50"/>
        <end position="69"/>
    </location>
</feature>